<evidence type="ECO:0000256" key="1">
    <source>
        <dbReference type="ARBA" id="ARBA00004141"/>
    </source>
</evidence>
<keyword evidence="2" id="KW-0813">Transport</keyword>
<dbReference type="GO" id="GO:0140115">
    <property type="term" value="P:export across plasma membrane"/>
    <property type="evidence" value="ECO:0007669"/>
    <property type="project" value="UniProtKB-ARBA"/>
</dbReference>
<evidence type="ECO:0000259" key="9">
    <source>
        <dbReference type="PROSITE" id="PS50850"/>
    </source>
</evidence>
<dbReference type="InterPro" id="IPR020846">
    <property type="entry name" value="MFS_dom"/>
</dbReference>
<evidence type="ECO:0000313" key="11">
    <source>
        <dbReference type="Proteomes" id="UP001222932"/>
    </source>
</evidence>
<dbReference type="InterPro" id="IPR011701">
    <property type="entry name" value="MFS"/>
</dbReference>
<keyword evidence="3 8" id="KW-0812">Transmembrane</keyword>
<feature type="transmembrane region" description="Helical" evidence="8">
    <location>
        <begin position="384"/>
        <end position="410"/>
    </location>
</feature>
<reference evidence="10" key="2">
    <citation type="submission" date="2023-06" db="EMBL/GenBank/DDBJ databases">
        <authorList>
            <person name="Kobayashi Y."/>
            <person name="Kayamori A."/>
            <person name="Aoki K."/>
            <person name="Shiwa Y."/>
            <person name="Fujita N."/>
            <person name="Sugita T."/>
            <person name="Iwasaki W."/>
            <person name="Tanaka N."/>
            <person name="Takashima M."/>
        </authorList>
    </citation>
    <scope>NUCLEOTIDE SEQUENCE</scope>
    <source>
        <strain evidence="10">HIS016</strain>
    </source>
</reference>
<comment type="caution">
    <text evidence="10">The sequence shown here is derived from an EMBL/GenBank/DDBJ whole genome shotgun (WGS) entry which is preliminary data.</text>
</comment>
<dbReference type="GO" id="GO:0015137">
    <property type="term" value="F:citrate transmembrane transporter activity"/>
    <property type="evidence" value="ECO:0007669"/>
    <property type="project" value="UniProtKB-ARBA"/>
</dbReference>
<evidence type="ECO:0000256" key="8">
    <source>
        <dbReference type="SAM" id="Phobius"/>
    </source>
</evidence>
<dbReference type="GO" id="GO:0005886">
    <property type="term" value="C:plasma membrane"/>
    <property type="evidence" value="ECO:0007669"/>
    <property type="project" value="TreeGrafter"/>
</dbReference>
<dbReference type="Gene3D" id="1.20.1720.10">
    <property type="entry name" value="Multidrug resistance protein D"/>
    <property type="match status" value="1"/>
</dbReference>
<protein>
    <recommendedName>
        <fullName evidence="9">Major facilitator superfamily (MFS) profile domain-containing protein</fullName>
    </recommendedName>
</protein>
<reference evidence="10" key="1">
    <citation type="journal article" date="2023" name="BMC Genomics">
        <title>Chromosome-level genome assemblies of Cutaneotrichosporon spp. (Trichosporonales, Basidiomycota) reveal imbalanced evolution between nucleotide sequences and chromosome synteny.</title>
        <authorList>
            <person name="Kobayashi Y."/>
            <person name="Kayamori A."/>
            <person name="Aoki K."/>
            <person name="Shiwa Y."/>
            <person name="Matsutani M."/>
            <person name="Fujita N."/>
            <person name="Sugita T."/>
            <person name="Iwasaki W."/>
            <person name="Tanaka N."/>
            <person name="Takashima M."/>
        </authorList>
    </citation>
    <scope>NUCLEOTIDE SEQUENCE</scope>
    <source>
        <strain evidence="10">HIS016</strain>
    </source>
</reference>
<comment type="subcellular location">
    <subcellularLocation>
        <location evidence="1">Membrane</location>
        <topology evidence="1">Multi-pass membrane protein</topology>
    </subcellularLocation>
</comment>
<dbReference type="PANTHER" id="PTHR23502">
    <property type="entry name" value="MAJOR FACILITATOR SUPERFAMILY"/>
    <property type="match status" value="1"/>
</dbReference>
<evidence type="ECO:0000256" key="6">
    <source>
        <dbReference type="ARBA" id="ARBA00023180"/>
    </source>
</evidence>
<feature type="domain" description="Major facilitator superfamily (MFS) profile" evidence="9">
    <location>
        <begin position="43"/>
        <end position="474"/>
    </location>
</feature>
<accession>A0AAD3TY50</accession>
<feature type="transmembrane region" description="Helical" evidence="8">
    <location>
        <begin position="82"/>
        <end position="101"/>
    </location>
</feature>
<evidence type="ECO:0000256" key="3">
    <source>
        <dbReference type="ARBA" id="ARBA00022692"/>
    </source>
</evidence>
<dbReference type="PROSITE" id="PS50850">
    <property type="entry name" value="MFS"/>
    <property type="match status" value="1"/>
</dbReference>
<dbReference type="SUPFAM" id="SSF103473">
    <property type="entry name" value="MFS general substrate transporter"/>
    <property type="match status" value="1"/>
</dbReference>
<feature type="transmembrane region" description="Helical" evidence="8">
    <location>
        <begin position="167"/>
        <end position="186"/>
    </location>
</feature>
<dbReference type="Proteomes" id="UP001222932">
    <property type="component" value="Unassembled WGS sequence"/>
</dbReference>
<feature type="region of interest" description="Disordered" evidence="7">
    <location>
        <begin position="1"/>
        <end position="32"/>
    </location>
</feature>
<dbReference type="Pfam" id="PF07690">
    <property type="entry name" value="MFS_1"/>
    <property type="match status" value="1"/>
</dbReference>
<dbReference type="AlphaFoldDB" id="A0AAD3TY50"/>
<dbReference type="CDD" id="cd17323">
    <property type="entry name" value="MFS_Tpo1_MDR_like"/>
    <property type="match status" value="1"/>
</dbReference>
<dbReference type="EMBL" id="BTCM01000006">
    <property type="protein sequence ID" value="GMK58654.1"/>
    <property type="molecule type" value="Genomic_DNA"/>
</dbReference>
<evidence type="ECO:0000256" key="2">
    <source>
        <dbReference type="ARBA" id="ARBA00022448"/>
    </source>
</evidence>
<feature type="transmembrane region" description="Helical" evidence="8">
    <location>
        <begin position="108"/>
        <end position="127"/>
    </location>
</feature>
<dbReference type="PANTHER" id="PTHR23502:SF51">
    <property type="entry name" value="QUINIDINE RESISTANCE PROTEIN 1-RELATED"/>
    <property type="match status" value="1"/>
</dbReference>
<sequence length="490" mass="53529">MSHPPDSDATDSDERHQSEEGAPVTVPTSGPYSRFTRRQRSVIVALATVSATFSGFASNIYFPAIPRIAEDLHTTIENINLTVTTYMVFQALAPTLWGALSDVYGRRVTLMCTFVVFIGASIGLALSEHLYQLLILRALQSSGSASTIAIGSGMIGDVTAREARGGIMGLFQAGLLMPLAIGPVLGGVLSDTLGWRSIFWFLVIYGGTYLAALVVVLPETLRGLVGDGSILPPRISRAPLDRILAPPRAPQPTTAKKLKLDIVAPIRILFYPEVFVTLLFLSLHYATWQMAVTAQSSLFKSTYGLNDLQIGLTFLGNGFGCMLGTLTTGKLLDHDYKRMHARFTGDPADFPIEHARLRTVWCWSPLQWFAMLLFGWTLDKHLHMAAPIVASFVLAWAAMSIQSVISTYIVDVFPTKSASATAALNLARCLLGAATTAAVEPTMKRIGTGWTFTLWTGLLVLSLLLLGVQNRWGAVWRRRREARERDKENA</sequence>
<dbReference type="InterPro" id="IPR036259">
    <property type="entry name" value="MFS_trans_sf"/>
</dbReference>
<feature type="transmembrane region" description="Helical" evidence="8">
    <location>
        <begin position="308"/>
        <end position="332"/>
    </location>
</feature>
<feature type="transmembrane region" description="Helical" evidence="8">
    <location>
        <begin position="449"/>
        <end position="468"/>
    </location>
</feature>
<proteinExistence type="predicted"/>
<keyword evidence="5 8" id="KW-0472">Membrane</keyword>
<feature type="transmembrane region" description="Helical" evidence="8">
    <location>
        <begin position="198"/>
        <end position="217"/>
    </location>
</feature>
<keyword evidence="6" id="KW-0325">Glycoprotein</keyword>
<name>A0AAD3TY50_9TREE</name>
<evidence type="ECO:0000256" key="7">
    <source>
        <dbReference type="SAM" id="MobiDB-lite"/>
    </source>
</evidence>
<evidence type="ECO:0000256" key="4">
    <source>
        <dbReference type="ARBA" id="ARBA00022989"/>
    </source>
</evidence>
<organism evidence="10 11">
    <name type="scientific">Cutaneotrichosporon spelunceum</name>
    <dbReference type="NCBI Taxonomy" id="1672016"/>
    <lineage>
        <taxon>Eukaryota</taxon>
        <taxon>Fungi</taxon>
        <taxon>Dikarya</taxon>
        <taxon>Basidiomycota</taxon>
        <taxon>Agaricomycotina</taxon>
        <taxon>Tremellomycetes</taxon>
        <taxon>Trichosporonales</taxon>
        <taxon>Trichosporonaceae</taxon>
        <taxon>Cutaneotrichosporon</taxon>
    </lineage>
</organism>
<keyword evidence="4 8" id="KW-1133">Transmembrane helix</keyword>
<dbReference type="FunFam" id="1.20.1250.20:FF:000172">
    <property type="entry name" value="MFS multidrug resistance transporter"/>
    <property type="match status" value="1"/>
</dbReference>
<feature type="transmembrane region" description="Helical" evidence="8">
    <location>
        <begin position="268"/>
        <end position="288"/>
    </location>
</feature>
<dbReference type="FunFam" id="1.20.1720.10:FF:000009">
    <property type="entry name" value="MFS multidrug transporter"/>
    <property type="match status" value="1"/>
</dbReference>
<evidence type="ECO:0000256" key="5">
    <source>
        <dbReference type="ARBA" id="ARBA00023136"/>
    </source>
</evidence>
<feature type="transmembrane region" description="Helical" evidence="8">
    <location>
        <begin position="42"/>
        <end position="62"/>
    </location>
</feature>
<evidence type="ECO:0000313" key="10">
    <source>
        <dbReference type="EMBL" id="GMK58654.1"/>
    </source>
</evidence>
<gene>
    <name evidence="10" type="ORF">CspeluHIS016_0600960</name>
</gene>
<feature type="transmembrane region" description="Helical" evidence="8">
    <location>
        <begin position="133"/>
        <end position="155"/>
    </location>
</feature>
<keyword evidence="11" id="KW-1185">Reference proteome</keyword>